<evidence type="ECO:0000313" key="4">
    <source>
        <dbReference type="EMBL" id="OHA61316.1"/>
    </source>
</evidence>
<keyword evidence="3" id="KW-0812">Transmembrane</keyword>
<keyword evidence="3" id="KW-0472">Membrane</keyword>
<feature type="coiled-coil region" evidence="1">
    <location>
        <begin position="87"/>
        <end position="117"/>
    </location>
</feature>
<feature type="compositionally biased region" description="Basic and acidic residues" evidence="2">
    <location>
        <begin position="55"/>
        <end position="64"/>
    </location>
</feature>
<comment type="caution">
    <text evidence="4">The sequence shown here is derived from an EMBL/GenBank/DDBJ whole genome shotgun (WGS) entry which is preliminary data.</text>
</comment>
<dbReference type="Proteomes" id="UP000177140">
    <property type="component" value="Unassembled WGS sequence"/>
</dbReference>
<dbReference type="EMBL" id="MHTM01000038">
    <property type="protein sequence ID" value="OHA61316.1"/>
    <property type="molecule type" value="Genomic_DNA"/>
</dbReference>
<protein>
    <submittedName>
        <fullName evidence="4">Uncharacterized protein</fullName>
    </submittedName>
</protein>
<feature type="transmembrane region" description="Helical" evidence="3">
    <location>
        <begin position="182"/>
        <end position="203"/>
    </location>
</feature>
<keyword evidence="1" id="KW-0175">Coiled coil</keyword>
<name>A0A1G2QLA9_9BACT</name>
<evidence type="ECO:0000313" key="5">
    <source>
        <dbReference type="Proteomes" id="UP000177140"/>
    </source>
</evidence>
<organism evidence="4 5">
    <name type="scientific">Candidatus Vogelbacteria bacterium RIFOXYD2_FULL_44_9</name>
    <dbReference type="NCBI Taxonomy" id="1802441"/>
    <lineage>
        <taxon>Bacteria</taxon>
        <taxon>Candidatus Vogeliibacteriota</taxon>
    </lineage>
</organism>
<gene>
    <name evidence="4" type="ORF">A2556_01465</name>
</gene>
<evidence type="ECO:0000256" key="3">
    <source>
        <dbReference type="SAM" id="Phobius"/>
    </source>
</evidence>
<evidence type="ECO:0000256" key="2">
    <source>
        <dbReference type="SAM" id="MobiDB-lite"/>
    </source>
</evidence>
<proteinExistence type="predicted"/>
<feature type="region of interest" description="Disordered" evidence="2">
    <location>
        <begin position="43"/>
        <end position="64"/>
    </location>
</feature>
<keyword evidence="3" id="KW-1133">Transmembrane helix</keyword>
<reference evidence="4 5" key="1">
    <citation type="journal article" date="2016" name="Nat. Commun.">
        <title>Thousands of microbial genomes shed light on interconnected biogeochemical processes in an aquifer system.</title>
        <authorList>
            <person name="Anantharaman K."/>
            <person name="Brown C.T."/>
            <person name="Hug L.A."/>
            <person name="Sharon I."/>
            <person name="Castelle C.J."/>
            <person name="Probst A.J."/>
            <person name="Thomas B.C."/>
            <person name="Singh A."/>
            <person name="Wilkins M.J."/>
            <person name="Karaoz U."/>
            <person name="Brodie E.L."/>
            <person name="Williams K.H."/>
            <person name="Hubbard S.S."/>
            <person name="Banfield J.F."/>
        </authorList>
    </citation>
    <scope>NUCLEOTIDE SEQUENCE [LARGE SCALE GENOMIC DNA]</scope>
</reference>
<sequence>MTPEEEKDLEGKRRVARLAMAGEDFSTKEKIKAEDLEARRHEAQLAMESSQHKATRQEQERLVKQREEGRRLIAEEKTRHAEQLAKKQAEQMEIDRQAKARRELENLRRQQKFEAKKNLIEDLKGSTDVGLSPIRTLGGDMSHLVDHDSLSVRPNSSQPEEKKVIYRQGAELGLKQNSNRKIALIVTLITVPIILAGGVAFFLNQKSAITNQGPTIPNAKPLIFAEKNLSFNIADKPSLIIYNTINTLVAQGGTANTITNLQMYVSATSSLGQVEIKNVDFNDWLNLTKIALPLDLTRYFGEKYMIGFYQSQTGPKTFLIFTVTETDYAKSWILKNELTLLATALGPFHTSRDFINQLIGQKIIDVTIKNKDAHLVKNKNDQTIGLYSWLDQQTLLVAQDEASFIKIIDAFNTPLPTN</sequence>
<dbReference type="AlphaFoldDB" id="A0A1G2QLA9"/>
<accession>A0A1G2QLA9</accession>
<evidence type="ECO:0000256" key="1">
    <source>
        <dbReference type="SAM" id="Coils"/>
    </source>
</evidence>